<dbReference type="EMBL" id="CM001883">
    <property type="protein sequence ID" value="EOY09216.1"/>
    <property type="molecule type" value="Genomic_DNA"/>
</dbReference>
<dbReference type="Gramene" id="EOY09216">
    <property type="protein sequence ID" value="EOY09216"/>
    <property type="gene ID" value="TCM_024625"/>
</dbReference>
<protein>
    <submittedName>
        <fullName evidence="2">Uncharacterized protein</fullName>
    </submittedName>
</protein>
<keyword evidence="1" id="KW-0472">Membrane</keyword>
<keyword evidence="1" id="KW-0812">Transmembrane</keyword>
<feature type="transmembrane region" description="Helical" evidence="1">
    <location>
        <begin position="20"/>
        <end position="44"/>
    </location>
</feature>
<reference evidence="2 3" key="1">
    <citation type="journal article" date="2013" name="Genome Biol.">
        <title>The genome sequence of the most widely cultivated cacao type and its use to identify candidate genes regulating pod color.</title>
        <authorList>
            <person name="Motamayor J.C."/>
            <person name="Mockaitis K."/>
            <person name="Schmutz J."/>
            <person name="Haiminen N."/>
            <person name="Iii D.L."/>
            <person name="Cornejo O."/>
            <person name="Findley S.D."/>
            <person name="Zheng P."/>
            <person name="Utro F."/>
            <person name="Royaert S."/>
            <person name="Saski C."/>
            <person name="Jenkins J."/>
            <person name="Podicheti R."/>
            <person name="Zhao M."/>
            <person name="Scheffler B.E."/>
            <person name="Stack J.C."/>
            <person name="Feltus F.A."/>
            <person name="Mustiga G.M."/>
            <person name="Amores F."/>
            <person name="Phillips W."/>
            <person name="Marelli J.P."/>
            <person name="May G.D."/>
            <person name="Shapiro H."/>
            <person name="Ma J."/>
            <person name="Bustamante C.D."/>
            <person name="Schnell R.J."/>
            <person name="Main D."/>
            <person name="Gilbert D."/>
            <person name="Parida L."/>
            <person name="Kuhn D.N."/>
        </authorList>
    </citation>
    <scope>NUCLEOTIDE SEQUENCE [LARGE SCALE GENOMIC DNA]</scope>
    <source>
        <strain evidence="3">cv. Matina 1-6</strain>
    </source>
</reference>
<dbReference type="AlphaFoldDB" id="A0A061EWQ1"/>
<evidence type="ECO:0000313" key="3">
    <source>
        <dbReference type="Proteomes" id="UP000026915"/>
    </source>
</evidence>
<dbReference type="InParanoid" id="A0A061EWQ1"/>
<accession>A0A061EWQ1</accession>
<evidence type="ECO:0000256" key="1">
    <source>
        <dbReference type="SAM" id="Phobius"/>
    </source>
</evidence>
<dbReference type="Proteomes" id="UP000026915">
    <property type="component" value="Chromosome 5"/>
</dbReference>
<organism evidence="2 3">
    <name type="scientific">Theobroma cacao</name>
    <name type="common">Cacao</name>
    <name type="synonym">Cocoa</name>
    <dbReference type="NCBI Taxonomy" id="3641"/>
    <lineage>
        <taxon>Eukaryota</taxon>
        <taxon>Viridiplantae</taxon>
        <taxon>Streptophyta</taxon>
        <taxon>Embryophyta</taxon>
        <taxon>Tracheophyta</taxon>
        <taxon>Spermatophyta</taxon>
        <taxon>Magnoliopsida</taxon>
        <taxon>eudicotyledons</taxon>
        <taxon>Gunneridae</taxon>
        <taxon>Pentapetalae</taxon>
        <taxon>rosids</taxon>
        <taxon>malvids</taxon>
        <taxon>Malvales</taxon>
        <taxon>Malvaceae</taxon>
        <taxon>Byttnerioideae</taxon>
        <taxon>Theobroma</taxon>
    </lineage>
</organism>
<sequence length="102" mass="12083">MLNGFIGSFPLFLESRVTLWVSWLVLGFVCSRLMLFGIVISMFINDFQSSLLSFFGFLEVSICVFQIWVLYFPLYAFLFSIYLVRLLEPYFYYLVLICFSFI</sequence>
<name>A0A061EWQ1_THECC</name>
<dbReference type="HOGENOM" id="CLU_2282590_0_0_1"/>
<keyword evidence="3" id="KW-1185">Reference proteome</keyword>
<keyword evidence="1" id="KW-1133">Transmembrane helix</keyword>
<gene>
    <name evidence="2" type="ORF">TCM_024625</name>
</gene>
<proteinExistence type="predicted"/>
<evidence type="ECO:0000313" key="2">
    <source>
        <dbReference type="EMBL" id="EOY09216.1"/>
    </source>
</evidence>
<feature type="transmembrane region" description="Helical" evidence="1">
    <location>
        <begin position="77"/>
        <end position="101"/>
    </location>
</feature>
<feature type="transmembrane region" description="Helical" evidence="1">
    <location>
        <begin position="51"/>
        <end position="71"/>
    </location>
</feature>